<sequence length="458" mass="50298">MFDKYFTGGGDSVTQTDPQEGKYYVYCDKSNRNFYRVLVKTVDTTAANQSLIVFVDFGYAEVVANDRLMVYEPLFVDCRPLAEPFILGGVCPPKNQPKGWDQMKVKQCLKRYLNAVLWFAIYGSAPALDVAFAHLSRKVAKVYDNNRQEILAKTLYNEYYNAVIDSGANSGGAINDSTPNLIAIDYMDGRPAPASVTSQPLVEIPRDLSIDSRLESALNLTESFNTSTLSLISDFSHRFTTVVDGIVDETVDLLKDRLNGRRADSESMSDTQSCSEQSFRSQPLKVSAEKLVNLVDNSAKCGDNLDAEINRSVEELDAKIRSITGEDKACDKQSVFGESSTAKSVKWNLAEDNATNDTNSVTTNSMNCEPGSDADIDEPSDDQSVKSGPKMTTKITPIRIPDADSLLTSELDDLMADQLHDLSKSNAVVKISNAEDSSSVWCQLQSSAETLEALVSDM</sequence>
<feature type="region of interest" description="Disordered" evidence="1">
    <location>
        <begin position="261"/>
        <end position="281"/>
    </location>
</feature>
<feature type="compositionally biased region" description="Polar residues" evidence="1">
    <location>
        <begin position="353"/>
        <end position="367"/>
    </location>
</feature>
<dbReference type="InterPro" id="IPR035437">
    <property type="entry name" value="SNase_OB-fold_sf"/>
</dbReference>
<dbReference type="OrthoDB" id="6433034at2759"/>
<accession>A0A7R9LQR2</accession>
<keyword evidence="4" id="KW-1185">Reference proteome</keyword>
<evidence type="ECO:0000259" key="2">
    <source>
        <dbReference type="PROSITE" id="PS50304"/>
    </source>
</evidence>
<dbReference type="GO" id="GO:0005737">
    <property type="term" value="C:cytoplasm"/>
    <property type="evidence" value="ECO:0007669"/>
    <property type="project" value="UniProtKB-ARBA"/>
</dbReference>
<feature type="region of interest" description="Disordered" evidence="1">
    <location>
        <begin position="350"/>
        <end position="390"/>
    </location>
</feature>
<feature type="non-terminal residue" evidence="3">
    <location>
        <position position="458"/>
    </location>
</feature>
<feature type="compositionally biased region" description="Acidic residues" evidence="1">
    <location>
        <begin position="372"/>
        <end position="381"/>
    </location>
</feature>
<feature type="compositionally biased region" description="Polar residues" evidence="1">
    <location>
        <begin position="266"/>
        <end position="281"/>
    </location>
</feature>
<dbReference type="SUPFAM" id="SSF63748">
    <property type="entry name" value="Tudor/PWWP/MBT"/>
    <property type="match status" value="1"/>
</dbReference>
<dbReference type="EMBL" id="CAJPIZ010032486">
    <property type="protein sequence ID" value="CAG2120282.1"/>
    <property type="molecule type" value="Genomic_DNA"/>
</dbReference>
<dbReference type="PROSITE" id="PS50304">
    <property type="entry name" value="TUDOR"/>
    <property type="match status" value="1"/>
</dbReference>
<dbReference type="Proteomes" id="UP000759131">
    <property type="component" value="Unassembled WGS sequence"/>
</dbReference>
<dbReference type="Gene3D" id="2.40.50.90">
    <property type="match status" value="1"/>
</dbReference>
<evidence type="ECO:0000313" key="3">
    <source>
        <dbReference type="EMBL" id="CAD7644835.1"/>
    </source>
</evidence>
<reference evidence="3" key="1">
    <citation type="submission" date="2020-11" db="EMBL/GenBank/DDBJ databases">
        <authorList>
            <person name="Tran Van P."/>
        </authorList>
    </citation>
    <scope>NUCLEOTIDE SEQUENCE</scope>
</reference>
<dbReference type="Gene3D" id="2.30.30.140">
    <property type="match status" value="1"/>
</dbReference>
<evidence type="ECO:0000313" key="4">
    <source>
        <dbReference type="Proteomes" id="UP000759131"/>
    </source>
</evidence>
<proteinExistence type="predicted"/>
<organism evidence="3">
    <name type="scientific">Medioppia subpectinata</name>
    <dbReference type="NCBI Taxonomy" id="1979941"/>
    <lineage>
        <taxon>Eukaryota</taxon>
        <taxon>Metazoa</taxon>
        <taxon>Ecdysozoa</taxon>
        <taxon>Arthropoda</taxon>
        <taxon>Chelicerata</taxon>
        <taxon>Arachnida</taxon>
        <taxon>Acari</taxon>
        <taxon>Acariformes</taxon>
        <taxon>Sarcoptiformes</taxon>
        <taxon>Oribatida</taxon>
        <taxon>Brachypylina</taxon>
        <taxon>Oppioidea</taxon>
        <taxon>Oppiidae</taxon>
        <taxon>Medioppia</taxon>
    </lineage>
</organism>
<name>A0A7R9LQR2_9ACAR</name>
<dbReference type="InterPro" id="IPR002999">
    <property type="entry name" value="Tudor"/>
</dbReference>
<dbReference type="AlphaFoldDB" id="A0A7R9LQR2"/>
<dbReference type="EMBL" id="OC887061">
    <property type="protein sequence ID" value="CAD7644835.1"/>
    <property type="molecule type" value="Genomic_DNA"/>
</dbReference>
<feature type="domain" description="Tudor" evidence="2">
    <location>
        <begin position="17"/>
        <end position="78"/>
    </location>
</feature>
<evidence type="ECO:0000256" key="1">
    <source>
        <dbReference type="SAM" id="MobiDB-lite"/>
    </source>
</evidence>
<gene>
    <name evidence="3" type="ORF">OSB1V03_LOCUS20229</name>
</gene>
<protein>
    <recommendedName>
        <fullName evidence="2">Tudor domain-containing protein</fullName>
    </recommendedName>
</protein>